<comment type="caution">
    <text evidence="1">The sequence shown here is derived from an EMBL/GenBank/DDBJ whole genome shotgun (WGS) entry which is preliminary data.</text>
</comment>
<name>A0A402A6E7_9CHLR</name>
<evidence type="ECO:0000313" key="2">
    <source>
        <dbReference type="Proteomes" id="UP000287352"/>
    </source>
</evidence>
<gene>
    <name evidence="1" type="ORF">KTT_45610</name>
</gene>
<sequence length="54" mass="6116">MMCSENIFSSHLFSLPPGNRSIISANREHTQSYLNQFGAGPIGKTYNDKRKKDQ</sequence>
<keyword evidence="2" id="KW-1185">Reference proteome</keyword>
<proteinExistence type="predicted"/>
<dbReference type="EMBL" id="BIFR01000002">
    <property type="protein sequence ID" value="GCE14702.1"/>
    <property type="molecule type" value="Genomic_DNA"/>
</dbReference>
<dbReference type="AlphaFoldDB" id="A0A402A6E7"/>
<evidence type="ECO:0000313" key="1">
    <source>
        <dbReference type="EMBL" id="GCE14702.1"/>
    </source>
</evidence>
<protein>
    <submittedName>
        <fullName evidence="1">Uncharacterized protein</fullName>
    </submittedName>
</protein>
<accession>A0A402A6E7</accession>
<organism evidence="1 2">
    <name type="scientific">Tengunoibacter tsumagoiensis</name>
    <dbReference type="NCBI Taxonomy" id="2014871"/>
    <lineage>
        <taxon>Bacteria</taxon>
        <taxon>Bacillati</taxon>
        <taxon>Chloroflexota</taxon>
        <taxon>Ktedonobacteria</taxon>
        <taxon>Ktedonobacterales</taxon>
        <taxon>Dictyobacteraceae</taxon>
        <taxon>Tengunoibacter</taxon>
    </lineage>
</organism>
<dbReference type="Proteomes" id="UP000287352">
    <property type="component" value="Unassembled WGS sequence"/>
</dbReference>
<reference evidence="2" key="1">
    <citation type="submission" date="2018-12" db="EMBL/GenBank/DDBJ databases">
        <title>Tengunoibacter tsumagoiensis gen. nov., sp. nov., Dictyobacter kobayashii sp. nov., D. alpinus sp. nov., and D. joshuensis sp. nov. and description of Dictyobacteraceae fam. nov. within the order Ktedonobacterales isolated from Tengu-no-mugimeshi.</title>
        <authorList>
            <person name="Wang C.M."/>
            <person name="Zheng Y."/>
            <person name="Sakai Y."/>
            <person name="Toyoda A."/>
            <person name="Minakuchi Y."/>
            <person name="Abe K."/>
            <person name="Yokota A."/>
            <person name="Yabe S."/>
        </authorList>
    </citation>
    <scope>NUCLEOTIDE SEQUENCE [LARGE SCALE GENOMIC DNA]</scope>
    <source>
        <strain evidence="2">Uno3</strain>
    </source>
</reference>